<dbReference type="EMBL" id="DXBC01000100">
    <property type="protein sequence ID" value="HIZ79412.1"/>
    <property type="molecule type" value="Genomic_DNA"/>
</dbReference>
<dbReference type="AlphaFoldDB" id="A0A9D2GIB7"/>
<evidence type="ECO:0000313" key="3">
    <source>
        <dbReference type="Proteomes" id="UP000824101"/>
    </source>
</evidence>
<feature type="transmembrane region" description="Helical" evidence="1">
    <location>
        <begin position="165"/>
        <end position="188"/>
    </location>
</feature>
<dbReference type="Pfam" id="PF19700">
    <property type="entry name" value="DUF6198"/>
    <property type="match status" value="1"/>
</dbReference>
<sequence>MKQTAAGDRLKKCLLIFLVMNLVGAAVALFLENGLGSDSIGLLCDGLHRITSLSYGNASLLYNLTIILAAAIFARGNLGAGTIVYALTSGYFIDFYRWVLSPLSLGENPFLFRFLGFALGQILLSLALAILIQLRLGMNALDALLTRLSQSTGISYAILRTGADLTYVVVGTLLGGTFGIGTILSVLLTGTMIKAFTRVLAAFSPEVR</sequence>
<dbReference type="Proteomes" id="UP000824101">
    <property type="component" value="Unassembled WGS sequence"/>
</dbReference>
<organism evidence="2 3">
    <name type="scientific">Candidatus Lachnoclostridium stercorigallinarum</name>
    <dbReference type="NCBI Taxonomy" id="2838634"/>
    <lineage>
        <taxon>Bacteria</taxon>
        <taxon>Bacillati</taxon>
        <taxon>Bacillota</taxon>
        <taxon>Clostridia</taxon>
        <taxon>Lachnospirales</taxon>
        <taxon>Lachnospiraceae</taxon>
    </lineage>
</organism>
<keyword evidence="1" id="KW-0472">Membrane</keyword>
<feature type="transmembrane region" description="Helical" evidence="1">
    <location>
        <begin position="12"/>
        <end position="31"/>
    </location>
</feature>
<keyword evidence="1" id="KW-1133">Transmembrane helix</keyword>
<comment type="caution">
    <text evidence="2">The sequence shown here is derived from an EMBL/GenBank/DDBJ whole genome shotgun (WGS) entry which is preliminary data.</text>
</comment>
<gene>
    <name evidence="2" type="ORF">IAA17_06450</name>
</gene>
<feature type="transmembrane region" description="Helical" evidence="1">
    <location>
        <begin position="80"/>
        <end position="99"/>
    </location>
</feature>
<dbReference type="PANTHER" id="PTHR40078:SF1">
    <property type="entry name" value="INTEGRAL MEMBRANE PROTEIN"/>
    <property type="match status" value="1"/>
</dbReference>
<evidence type="ECO:0008006" key="4">
    <source>
        <dbReference type="Google" id="ProtNLM"/>
    </source>
</evidence>
<name>A0A9D2GIB7_9FIRM</name>
<keyword evidence="1" id="KW-0812">Transmembrane</keyword>
<dbReference type="PANTHER" id="PTHR40078">
    <property type="entry name" value="INTEGRAL MEMBRANE PROTEIN-RELATED"/>
    <property type="match status" value="1"/>
</dbReference>
<reference evidence="2" key="1">
    <citation type="journal article" date="2021" name="PeerJ">
        <title>Extensive microbial diversity within the chicken gut microbiome revealed by metagenomics and culture.</title>
        <authorList>
            <person name="Gilroy R."/>
            <person name="Ravi A."/>
            <person name="Getino M."/>
            <person name="Pursley I."/>
            <person name="Horton D.L."/>
            <person name="Alikhan N.F."/>
            <person name="Baker D."/>
            <person name="Gharbi K."/>
            <person name="Hall N."/>
            <person name="Watson M."/>
            <person name="Adriaenssens E.M."/>
            <person name="Foster-Nyarko E."/>
            <person name="Jarju S."/>
            <person name="Secka A."/>
            <person name="Antonio M."/>
            <person name="Oren A."/>
            <person name="Chaudhuri R.R."/>
            <person name="La Ragione R."/>
            <person name="Hildebrand F."/>
            <person name="Pallen M.J."/>
        </authorList>
    </citation>
    <scope>NUCLEOTIDE SEQUENCE</scope>
    <source>
        <strain evidence="2">ChiBcec1-1093</strain>
    </source>
</reference>
<evidence type="ECO:0000256" key="1">
    <source>
        <dbReference type="SAM" id="Phobius"/>
    </source>
</evidence>
<evidence type="ECO:0000313" key="2">
    <source>
        <dbReference type="EMBL" id="HIZ79412.1"/>
    </source>
</evidence>
<dbReference type="InterPro" id="IPR038750">
    <property type="entry name" value="YczE/YyaS-like"/>
</dbReference>
<protein>
    <recommendedName>
        <fullName evidence="4">YitT family protein</fullName>
    </recommendedName>
</protein>
<accession>A0A9D2GIB7</accession>
<proteinExistence type="predicted"/>
<feature type="transmembrane region" description="Helical" evidence="1">
    <location>
        <begin position="51"/>
        <end position="73"/>
    </location>
</feature>
<reference evidence="2" key="2">
    <citation type="submission" date="2021-04" db="EMBL/GenBank/DDBJ databases">
        <authorList>
            <person name="Gilroy R."/>
        </authorList>
    </citation>
    <scope>NUCLEOTIDE SEQUENCE</scope>
    <source>
        <strain evidence="2">ChiBcec1-1093</strain>
    </source>
</reference>
<feature type="transmembrane region" description="Helical" evidence="1">
    <location>
        <begin position="111"/>
        <end position="132"/>
    </location>
</feature>